<dbReference type="AlphaFoldDB" id="A0A934V4U2"/>
<dbReference type="InterPro" id="IPR015797">
    <property type="entry name" value="NUDIX_hydrolase-like_dom_sf"/>
</dbReference>
<keyword evidence="9" id="KW-1185">Reference proteome</keyword>
<dbReference type="PROSITE" id="PS51462">
    <property type="entry name" value="NUDIX"/>
    <property type="match status" value="1"/>
</dbReference>
<comment type="caution">
    <text evidence="8">The sequence shown here is derived from an EMBL/GenBank/DDBJ whole genome shotgun (WGS) entry which is preliminary data.</text>
</comment>
<evidence type="ECO:0000256" key="3">
    <source>
        <dbReference type="ARBA" id="ARBA00022723"/>
    </source>
</evidence>
<keyword evidence="5" id="KW-0460">Magnesium</keyword>
<organism evidence="8 9">
    <name type="scientific">Prauserella cavernicola</name>
    <dbReference type="NCBI Taxonomy" id="2800127"/>
    <lineage>
        <taxon>Bacteria</taxon>
        <taxon>Bacillati</taxon>
        <taxon>Actinomycetota</taxon>
        <taxon>Actinomycetes</taxon>
        <taxon>Pseudonocardiales</taxon>
        <taxon>Pseudonocardiaceae</taxon>
        <taxon>Prauserella</taxon>
    </lineage>
</organism>
<keyword evidence="4" id="KW-0378">Hydrolase</keyword>
<keyword evidence="6" id="KW-0464">Manganese</keyword>
<evidence type="ECO:0000256" key="2">
    <source>
        <dbReference type="ARBA" id="ARBA00001946"/>
    </source>
</evidence>
<gene>
    <name evidence="8" type="ORF">JHE00_12155</name>
</gene>
<evidence type="ECO:0000256" key="5">
    <source>
        <dbReference type="ARBA" id="ARBA00022842"/>
    </source>
</evidence>
<sequence>MNGPLVDSGGVPGWLRGLVEISGELDAKTFTRFAVPNGEATRAAAVLILFGEGDGRGPDVLLQRRADTLGSHAGQVSFPGGGAEDGDHGPVGTALREAEEETGVDPAGIRPLAVLPELYVPVSSFAVTPVLAYWHEPSPVHPVDPAETAAVARVAVADLTDPANRFRVGRPGTGYTGPAFEVGEMFVWGFTAGLLSVLLTLAGWEREWDHTDVRELDVALARHEARLRRAEPEERG</sequence>
<evidence type="ECO:0000259" key="7">
    <source>
        <dbReference type="PROSITE" id="PS51462"/>
    </source>
</evidence>
<evidence type="ECO:0000313" key="9">
    <source>
        <dbReference type="Proteomes" id="UP000635245"/>
    </source>
</evidence>
<evidence type="ECO:0000256" key="4">
    <source>
        <dbReference type="ARBA" id="ARBA00022801"/>
    </source>
</evidence>
<dbReference type="CDD" id="cd03426">
    <property type="entry name" value="NUDIX_CoAse_Nudt7"/>
    <property type="match status" value="1"/>
</dbReference>
<proteinExistence type="predicted"/>
<dbReference type="GO" id="GO:0010945">
    <property type="term" value="F:coenzyme A diphosphatase activity"/>
    <property type="evidence" value="ECO:0007669"/>
    <property type="project" value="InterPro"/>
</dbReference>
<comment type="cofactor">
    <cofactor evidence="2">
        <name>Mg(2+)</name>
        <dbReference type="ChEBI" id="CHEBI:18420"/>
    </cofactor>
</comment>
<dbReference type="Gene3D" id="3.90.79.10">
    <property type="entry name" value="Nucleoside Triphosphate Pyrophosphohydrolase"/>
    <property type="match status" value="1"/>
</dbReference>
<accession>A0A934V4U2</accession>
<reference evidence="8" key="1">
    <citation type="submission" date="2020-12" db="EMBL/GenBank/DDBJ databases">
        <title>Prauserella sp. ASG 168, a novel actinomycete isolated from cave rock.</title>
        <authorList>
            <person name="Suriyachadkun C."/>
        </authorList>
    </citation>
    <scope>NUCLEOTIDE SEQUENCE</scope>
    <source>
        <strain evidence="8">ASG 168</strain>
    </source>
</reference>
<dbReference type="GO" id="GO:0046872">
    <property type="term" value="F:metal ion binding"/>
    <property type="evidence" value="ECO:0007669"/>
    <property type="project" value="UniProtKB-KW"/>
</dbReference>
<name>A0A934V4U2_9PSEU</name>
<dbReference type="Proteomes" id="UP000635245">
    <property type="component" value="Unassembled WGS sequence"/>
</dbReference>
<dbReference type="PANTHER" id="PTHR12992">
    <property type="entry name" value="NUDIX HYDROLASE"/>
    <property type="match status" value="1"/>
</dbReference>
<dbReference type="InterPro" id="IPR045121">
    <property type="entry name" value="CoAse"/>
</dbReference>
<keyword evidence="3" id="KW-0479">Metal-binding</keyword>
<dbReference type="PANTHER" id="PTHR12992:SF11">
    <property type="entry name" value="MITOCHONDRIAL COENZYME A DIPHOSPHATASE NUDT8"/>
    <property type="match status" value="1"/>
</dbReference>
<comment type="cofactor">
    <cofactor evidence="1">
        <name>Mn(2+)</name>
        <dbReference type="ChEBI" id="CHEBI:29035"/>
    </cofactor>
</comment>
<feature type="domain" description="Nudix hydrolase" evidence="7">
    <location>
        <begin position="40"/>
        <end position="176"/>
    </location>
</feature>
<evidence type="ECO:0000256" key="1">
    <source>
        <dbReference type="ARBA" id="ARBA00001936"/>
    </source>
</evidence>
<dbReference type="EMBL" id="JAENJH010000002">
    <property type="protein sequence ID" value="MBK1785079.1"/>
    <property type="molecule type" value="Genomic_DNA"/>
</dbReference>
<evidence type="ECO:0000313" key="8">
    <source>
        <dbReference type="EMBL" id="MBK1785079.1"/>
    </source>
</evidence>
<protein>
    <submittedName>
        <fullName evidence="8">CoA pyrophosphatase</fullName>
    </submittedName>
</protein>
<dbReference type="RefSeq" id="WP_200317941.1">
    <property type="nucleotide sequence ID" value="NZ_JAENJH010000002.1"/>
</dbReference>
<dbReference type="SUPFAM" id="SSF55811">
    <property type="entry name" value="Nudix"/>
    <property type="match status" value="1"/>
</dbReference>
<dbReference type="InterPro" id="IPR000086">
    <property type="entry name" value="NUDIX_hydrolase_dom"/>
</dbReference>
<evidence type="ECO:0000256" key="6">
    <source>
        <dbReference type="ARBA" id="ARBA00023211"/>
    </source>
</evidence>
<dbReference type="Pfam" id="PF00293">
    <property type="entry name" value="NUDIX"/>
    <property type="match status" value="1"/>
</dbReference>